<proteinExistence type="predicted"/>
<comment type="caution">
    <text evidence="2">The sequence shown here is derived from an EMBL/GenBank/DDBJ whole genome shotgun (WGS) entry which is preliminary data.</text>
</comment>
<organism evidence="2 3">
    <name type="scientific">Carnegiea gigantea</name>
    <dbReference type="NCBI Taxonomy" id="171969"/>
    <lineage>
        <taxon>Eukaryota</taxon>
        <taxon>Viridiplantae</taxon>
        <taxon>Streptophyta</taxon>
        <taxon>Embryophyta</taxon>
        <taxon>Tracheophyta</taxon>
        <taxon>Spermatophyta</taxon>
        <taxon>Magnoliopsida</taxon>
        <taxon>eudicotyledons</taxon>
        <taxon>Gunneridae</taxon>
        <taxon>Pentapetalae</taxon>
        <taxon>Caryophyllales</taxon>
        <taxon>Cactineae</taxon>
        <taxon>Cactaceae</taxon>
        <taxon>Cactoideae</taxon>
        <taxon>Echinocereeae</taxon>
        <taxon>Carnegiea</taxon>
    </lineage>
</organism>
<sequence length="196" mass="22491">MWVWVVAEVFMCTSQCYTAQHLRSEVQLFDYSARINYNLPLLTGKLGLTSTEWSTGCSCERSHSSSSSEYDCTCSEYNMTYHCDCQLEAKIVEHHDNVRRRYACCPKQDDYACGYFEEVDPQYPNRAMEVIDDLVAEMREARDVLLEEQNNQYWMEEEDRAIEDGMRAELDELKGVVGVALVAIVVLVATLLSCVC</sequence>
<evidence type="ECO:0000313" key="3">
    <source>
        <dbReference type="Proteomes" id="UP001153076"/>
    </source>
</evidence>
<dbReference type="EMBL" id="JAKOGI010000765">
    <property type="protein sequence ID" value="KAJ8430714.1"/>
    <property type="molecule type" value="Genomic_DNA"/>
</dbReference>
<accession>A0A9Q1JTF4</accession>
<reference evidence="2" key="1">
    <citation type="submission" date="2022-04" db="EMBL/GenBank/DDBJ databases">
        <title>Carnegiea gigantea Genome sequencing and assembly v2.</title>
        <authorList>
            <person name="Copetti D."/>
            <person name="Sanderson M.J."/>
            <person name="Burquez A."/>
            <person name="Wojciechowski M.F."/>
        </authorList>
    </citation>
    <scope>NUCLEOTIDE SEQUENCE</scope>
    <source>
        <strain evidence="2">SGP5-SGP5p</strain>
        <tissue evidence="2">Aerial part</tissue>
    </source>
</reference>
<gene>
    <name evidence="2" type="ORF">Cgig2_000279</name>
</gene>
<evidence type="ECO:0000256" key="1">
    <source>
        <dbReference type="SAM" id="Phobius"/>
    </source>
</evidence>
<evidence type="ECO:0000313" key="2">
    <source>
        <dbReference type="EMBL" id="KAJ8430714.1"/>
    </source>
</evidence>
<keyword evidence="1" id="KW-0812">Transmembrane</keyword>
<name>A0A9Q1JTF4_9CARY</name>
<keyword evidence="1" id="KW-1133">Transmembrane helix</keyword>
<dbReference type="AlphaFoldDB" id="A0A9Q1JTF4"/>
<protein>
    <submittedName>
        <fullName evidence="2">Uncharacterized protein</fullName>
    </submittedName>
</protein>
<feature type="transmembrane region" description="Helical" evidence="1">
    <location>
        <begin position="175"/>
        <end position="195"/>
    </location>
</feature>
<keyword evidence="1" id="KW-0472">Membrane</keyword>
<dbReference type="Proteomes" id="UP001153076">
    <property type="component" value="Unassembled WGS sequence"/>
</dbReference>
<keyword evidence="3" id="KW-1185">Reference proteome</keyword>